<dbReference type="InterPro" id="IPR000086">
    <property type="entry name" value="NUDIX_hydrolase_dom"/>
</dbReference>
<dbReference type="EnsemblMetazoa" id="CLYHEMT020255.1">
    <property type="protein sequence ID" value="CLYHEMP020255.1"/>
    <property type="gene ID" value="CLYHEMG020255"/>
</dbReference>
<reference evidence="4" key="1">
    <citation type="submission" date="2021-01" db="UniProtKB">
        <authorList>
            <consortium name="EnsemblMetazoa"/>
        </authorList>
    </citation>
    <scope>IDENTIFICATION</scope>
</reference>
<evidence type="ECO:0000259" key="3">
    <source>
        <dbReference type="PROSITE" id="PS51462"/>
    </source>
</evidence>
<sequence>MHFAKCESIIRTLIYKSLSLKLLRGMCLDPEIPGQCFFLNKILVFSRFEFLNKTGQSVSAIYEEWRKYKIRVPVFGAILIDDTLEQILLVQGFHNKASWGFPKGKVNKDEEGLTCAIREVWEEVGFDISKLAKESDFIENNFHDHQIRLYIVPGVDKTFDFKPNTRGEIKEIRWFDLSYLPAHKRDMKPKEIGFTPNNFFMIHPFVRPLRKWIQDKKEAMSSQKHSILEDYFSGSTSQKSNFLSSASPQSEERREHLKKKRKKEQEEQYKQLHILMNPLNPLRNHVANENALKSILGVQTSQPQPEVIRKLLTGNVPQSPPTNSFKRSQKDHSKDSKRRPNSTSLFSTENDEKSSKGGVDLLGHSLYSPFAMTSLLPKDQASPLKGNTNVSSQTISGKKLGNTKRKKKLVYADFDFSSPAFTNFRFDYQSILNEL</sequence>
<dbReference type="AlphaFoldDB" id="A0A7M5XAX8"/>
<dbReference type="InterPro" id="IPR020084">
    <property type="entry name" value="NUDIX_hydrolase_CS"/>
</dbReference>
<feature type="compositionally biased region" description="Polar residues" evidence="2">
    <location>
        <begin position="315"/>
        <end position="326"/>
    </location>
</feature>
<dbReference type="PANTHER" id="PTHR23114:SF17">
    <property type="entry name" value="M7GPPPN-MRNA HYDROLASE"/>
    <property type="match status" value="1"/>
</dbReference>
<evidence type="ECO:0000256" key="1">
    <source>
        <dbReference type="ARBA" id="ARBA00022801"/>
    </source>
</evidence>
<dbReference type="InterPro" id="IPR044099">
    <property type="entry name" value="Dcp2_NUDIX"/>
</dbReference>
<dbReference type="Proteomes" id="UP000594262">
    <property type="component" value="Unplaced"/>
</dbReference>
<feature type="region of interest" description="Disordered" evidence="2">
    <location>
        <begin position="313"/>
        <end position="357"/>
    </location>
</feature>
<feature type="region of interest" description="Disordered" evidence="2">
    <location>
        <begin position="235"/>
        <end position="267"/>
    </location>
</feature>
<dbReference type="PANTHER" id="PTHR23114">
    <property type="entry name" value="M7GPPPN-MRNA HYDROLASE"/>
    <property type="match status" value="1"/>
</dbReference>
<dbReference type="OrthoDB" id="5958584at2759"/>
<dbReference type="CDD" id="cd03672">
    <property type="entry name" value="NUDIX_Dcp2p_Nudt20"/>
    <property type="match status" value="1"/>
</dbReference>
<feature type="compositionally biased region" description="Polar residues" evidence="2">
    <location>
        <begin position="235"/>
        <end position="249"/>
    </location>
</feature>
<keyword evidence="5" id="KW-1185">Reference proteome</keyword>
<dbReference type="GO" id="GO:0140933">
    <property type="term" value="F:5'-(N(7)-methylguanosine 5'-triphospho)-[mRNA] hydrolase activity"/>
    <property type="evidence" value="ECO:0007669"/>
    <property type="project" value="UniProtKB-EC"/>
</dbReference>
<keyword evidence="1" id="KW-0378">Hydrolase</keyword>
<dbReference type="InterPro" id="IPR015797">
    <property type="entry name" value="NUDIX_hydrolase-like_dom_sf"/>
</dbReference>
<dbReference type="GO" id="GO:0003723">
    <property type="term" value="F:RNA binding"/>
    <property type="evidence" value="ECO:0007669"/>
    <property type="project" value="UniProtKB-KW"/>
</dbReference>
<evidence type="ECO:0000313" key="4">
    <source>
        <dbReference type="EnsemblMetazoa" id="CLYHEMP020255.1"/>
    </source>
</evidence>
<dbReference type="GO" id="GO:0000184">
    <property type="term" value="P:nuclear-transcribed mRNA catabolic process, nonsense-mediated decay"/>
    <property type="evidence" value="ECO:0007669"/>
    <property type="project" value="InterPro"/>
</dbReference>
<accession>A0A7M5XAX8</accession>
<dbReference type="Gene3D" id="3.90.79.10">
    <property type="entry name" value="Nucleoside Triphosphate Pyrophosphohydrolase"/>
    <property type="match status" value="1"/>
</dbReference>
<dbReference type="GO" id="GO:0000290">
    <property type="term" value="P:deadenylation-dependent decapping of nuclear-transcribed mRNA"/>
    <property type="evidence" value="ECO:0007669"/>
    <property type="project" value="InterPro"/>
</dbReference>
<proteinExistence type="predicted"/>
<feature type="region of interest" description="Disordered" evidence="2">
    <location>
        <begin position="378"/>
        <end position="399"/>
    </location>
</feature>
<dbReference type="SUPFAM" id="SSF55811">
    <property type="entry name" value="Nudix"/>
    <property type="match status" value="1"/>
</dbReference>
<organism evidence="4 5">
    <name type="scientific">Clytia hemisphaerica</name>
    <dbReference type="NCBI Taxonomy" id="252671"/>
    <lineage>
        <taxon>Eukaryota</taxon>
        <taxon>Metazoa</taxon>
        <taxon>Cnidaria</taxon>
        <taxon>Hydrozoa</taxon>
        <taxon>Hydroidolina</taxon>
        <taxon>Leptothecata</taxon>
        <taxon>Obeliida</taxon>
        <taxon>Clytiidae</taxon>
        <taxon>Clytia</taxon>
    </lineage>
</organism>
<evidence type="ECO:0000256" key="2">
    <source>
        <dbReference type="SAM" id="MobiDB-lite"/>
    </source>
</evidence>
<feature type="compositionally biased region" description="Polar residues" evidence="2">
    <location>
        <begin position="385"/>
        <end position="396"/>
    </location>
</feature>
<protein>
    <recommendedName>
        <fullName evidence="3">Nudix hydrolase domain-containing protein</fullName>
    </recommendedName>
</protein>
<dbReference type="PROSITE" id="PS00893">
    <property type="entry name" value="NUDIX_BOX"/>
    <property type="match status" value="1"/>
</dbReference>
<dbReference type="GO" id="GO:0046872">
    <property type="term" value="F:metal ion binding"/>
    <property type="evidence" value="ECO:0007669"/>
    <property type="project" value="UniProtKB-KW"/>
</dbReference>
<evidence type="ECO:0000313" key="5">
    <source>
        <dbReference type="Proteomes" id="UP000594262"/>
    </source>
</evidence>
<dbReference type="PROSITE" id="PS51462">
    <property type="entry name" value="NUDIX"/>
    <property type="match status" value="1"/>
</dbReference>
<feature type="domain" description="Nudix hydrolase" evidence="3">
    <location>
        <begin position="70"/>
        <end position="200"/>
    </location>
</feature>
<dbReference type="GO" id="GO:0000932">
    <property type="term" value="C:P-body"/>
    <property type="evidence" value="ECO:0007669"/>
    <property type="project" value="TreeGrafter"/>
</dbReference>
<name>A0A7M5XAX8_9CNID</name>
<dbReference type="Pfam" id="PF00293">
    <property type="entry name" value="NUDIX"/>
    <property type="match status" value="1"/>
</dbReference>